<dbReference type="Gene3D" id="2.10.50.10">
    <property type="entry name" value="Tumor Necrosis Factor Receptor, subunit A, domain 2"/>
    <property type="match status" value="2"/>
</dbReference>
<protein>
    <submittedName>
        <fullName evidence="4">TNF receptor superfamily member 9</fullName>
    </submittedName>
</protein>
<dbReference type="InParanoid" id="H3AKU3"/>
<dbReference type="GeneTree" id="ENSGT00730000111279"/>
<dbReference type="eggNOG" id="ENOG502S017">
    <property type="taxonomic scope" value="Eukaryota"/>
</dbReference>
<evidence type="ECO:0000256" key="1">
    <source>
        <dbReference type="PROSITE-ProRule" id="PRU00206"/>
    </source>
</evidence>
<dbReference type="GO" id="GO:0038023">
    <property type="term" value="F:signaling receptor activity"/>
    <property type="evidence" value="ECO:0007669"/>
    <property type="project" value="TreeGrafter"/>
</dbReference>
<organism evidence="4 5">
    <name type="scientific">Latimeria chalumnae</name>
    <name type="common">Coelacanth</name>
    <dbReference type="NCBI Taxonomy" id="7897"/>
    <lineage>
        <taxon>Eukaryota</taxon>
        <taxon>Metazoa</taxon>
        <taxon>Chordata</taxon>
        <taxon>Craniata</taxon>
        <taxon>Vertebrata</taxon>
        <taxon>Euteleostomi</taxon>
        <taxon>Coelacanthiformes</taxon>
        <taxon>Coelacanthidae</taxon>
        <taxon>Latimeria</taxon>
    </lineage>
</organism>
<dbReference type="OMA" id="YLFKQPF"/>
<keyword evidence="5" id="KW-1185">Reference proteome</keyword>
<proteinExistence type="predicted"/>
<gene>
    <name evidence="4" type="primary">TNFRSF9</name>
</gene>
<dbReference type="PROSITE" id="PS00652">
    <property type="entry name" value="TNFR_NGFR_1"/>
    <property type="match status" value="1"/>
</dbReference>
<feature type="disulfide bond" evidence="1">
    <location>
        <begin position="4"/>
        <end position="19"/>
    </location>
</feature>
<dbReference type="PANTHER" id="PTHR47139">
    <property type="entry name" value="TUMOR NECROSIS FACTOR RECEPTOR SUPERFAMILY MEMBER 9"/>
    <property type="match status" value="1"/>
</dbReference>
<name>H3AKU3_LATCH</name>
<keyword evidence="2" id="KW-0472">Membrane</keyword>
<feature type="disulfide bond" evidence="1">
    <location>
        <begin position="25"/>
        <end position="43"/>
    </location>
</feature>
<dbReference type="EMBL" id="AFYH01054989">
    <property type="status" value="NOT_ANNOTATED_CDS"/>
    <property type="molecule type" value="Genomic_DNA"/>
</dbReference>
<dbReference type="FunCoup" id="H3AKU3">
    <property type="interactions" value="545"/>
</dbReference>
<keyword evidence="2" id="KW-0812">Transmembrane</keyword>
<dbReference type="InterPro" id="IPR001368">
    <property type="entry name" value="TNFR/NGFR_Cys_rich_reg"/>
</dbReference>
<reference evidence="4" key="2">
    <citation type="submission" date="2025-08" db="UniProtKB">
        <authorList>
            <consortium name="Ensembl"/>
        </authorList>
    </citation>
    <scope>IDENTIFICATION</scope>
</reference>
<dbReference type="SUPFAM" id="SSF57184">
    <property type="entry name" value="Growth factor receptor domain"/>
    <property type="match status" value="1"/>
</dbReference>
<reference evidence="4" key="3">
    <citation type="submission" date="2025-09" db="UniProtKB">
        <authorList>
            <consortium name="Ensembl"/>
        </authorList>
    </citation>
    <scope>IDENTIFICATION</scope>
</reference>
<evidence type="ECO:0000313" key="5">
    <source>
        <dbReference type="Proteomes" id="UP000008672"/>
    </source>
</evidence>
<evidence type="ECO:0000313" key="4">
    <source>
        <dbReference type="Ensembl" id="ENSLACP00000010264.1"/>
    </source>
</evidence>
<dbReference type="AlphaFoldDB" id="H3AKU3"/>
<dbReference type="Ensembl" id="ENSLACT00000010342.1">
    <property type="protein sequence ID" value="ENSLACP00000010264.1"/>
    <property type="gene ID" value="ENSLACG00000009042.1"/>
</dbReference>
<dbReference type="HOGENOM" id="CLU_076906_0_0_1"/>
<evidence type="ECO:0000259" key="3">
    <source>
        <dbReference type="PROSITE" id="PS50050"/>
    </source>
</evidence>
<dbReference type="Pfam" id="PF00020">
    <property type="entry name" value="TNFR_c6"/>
    <property type="match status" value="2"/>
</dbReference>
<dbReference type="PANTHER" id="PTHR47139:SF1">
    <property type="entry name" value="TUMOR NECROSIS FACTOR RECEPTOR SUPERFAMILY MEMBER 9"/>
    <property type="match status" value="1"/>
</dbReference>
<keyword evidence="2" id="KW-1133">Transmembrane helix</keyword>
<evidence type="ECO:0000256" key="2">
    <source>
        <dbReference type="SAM" id="Phobius"/>
    </source>
</evidence>
<reference evidence="5" key="1">
    <citation type="submission" date="2011-08" db="EMBL/GenBank/DDBJ databases">
        <title>The draft genome of Latimeria chalumnae.</title>
        <authorList>
            <person name="Di Palma F."/>
            <person name="Alfoldi J."/>
            <person name="Johnson J."/>
            <person name="Berlin A."/>
            <person name="Gnerre S."/>
            <person name="Jaffe D."/>
            <person name="MacCallum I."/>
            <person name="Young S."/>
            <person name="Walker B.J."/>
            <person name="Lander E."/>
            <person name="Lindblad-Toh K."/>
        </authorList>
    </citation>
    <scope>NUCLEOTIDE SEQUENCE [LARGE SCALE GENOMIC DNA]</scope>
    <source>
        <strain evidence="5">Wild caught</strain>
    </source>
</reference>
<dbReference type="SMART" id="SM00208">
    <property type="entry name" value="TNFR"/>
    <property type="match status" value="2"/>
</dbReference>
<dbReference type="PROSITE" id="PS50050">
    <property type="entry name" value="TNFR_NGFR_2"/>
    <property type="match status" value="1"/>
</dbReference>
<dbReference type="Proteomes" id="UP000008672">
    <property type="component" value="Unassembled WGS sequence"/>
</dbReference>
<dbReference type="EMBL" id="AFYH01054988">
    <property type="status" value="NOT_ANNOTATED_CDS"/>
    <property type="molecule type" value="Genomic_DNA"/>
</dbReference>
<dbReference type="STRING" id="7897.ENSLACP00000010264"/>
<feature type="transmembrane region" description="Helical" evidence="2">
    <location>
        <begin position="140"/>
        <end position="167"/>
    </location>
</feature>
<feature type="disulfide bond" evidence="1">
    <location>
        <begin position="22"/>
        <end position="35"/>
    </location>
</feature>
<feature type="domain" description="TNFR-Cys" evidence="3">
    <location>
        <begin position="3"/>
        <end position="43"/>
    </location>
</feature>
<keyword evidence="1" id="KW-1015">Disulfide bond</keyword>
<dbReference type="GO" id="GO:0042127">
    <property type="term" value="P:regulation of cell population proliferation"/>
    <property type="evidence" value="ECO:0007669"/>
    <property type="project" value="TreeGrafter"/>
</dbReference>
<feature type="repeat" description="TNFR-Cys" evidence="1">
    <location>
        <begin position="3"/>
        <end position="43"/>
    </location>
</feature>
<dbReference type="InterPro" id="IPR009030">
    <property type="entry name" value="Growth_fac_rcpt_cys_sf"/>
</dbReference>
<accession>H3AKU3</accession>
<sequence length="213" mass="22900">CVPCPKGAFSDKTSTSRSCDRCTECTGYFVLKSSCTSSSNAICTCKPGYRCINGCEKCAKDCVPGQEIQGKDCSNCPDGKFNNITNGRCRPWTNCTESDMIVATKGSKTTDNVCAPLVRSTISPTRAIIPDVAGGFHGKLALSIALIAVAALFLLCIVMTIGIIIALSKRKKKPKDMEPVGPFKPILLPEEEEDACSYHLPEEEQSSRTDSQT</sequence>